<reference evidence="2 3" key="1">
    <citation type="submission" date="2019-06" db="EMBL/GenBank/DDBJ databases">
        <title>The presence and diversity of blaCTX-M among Escherichia coli from urban wastewater and feedlot cattle, in Alberta, Canada.</title>
        <authorList>
            <person name="Cormier A.C."/>
            <person name="Chalmer G."/>
            <person name="Cook S.R."/>
            <person name="Zaheer R."/>
            <person name="Hannon S.J."/>
            <person name="Booker C.W."/>
            <person name="Read R."/>
            <person name="Gow S.P."/>
            <person name="Mcallister T.A."/>
            <person name="Boerlin P."/>
        </authorList>
    </citation>
    <scope>NUCLEOTIDE SEQUENCE [LARGE SCALE GENOMIC DNA]</scope>
    <source>
        <strain evidence="2 3">347</strain>
    </source>
</reference>
<gene>
    <name evidence="2" type="ORF">FKO60_20965</name>
</gene>
<dbReference type="CDD" id="cd01646">
    <property type="entry name" value="RT_Bac_retron_I"/>
    <property type="match status" value="1"/>
</dbReference>
<dbReference type="AlphaFoldDB" id="A0A5D8MCG5"/>
<keyword evidence="2" id="KW-0808">Transferase</keyword>
<dbReference type="EMBL" id="VHKY01000022">
    <property type="protein sequence ID" value="TZE44742.1"/>
    <property type="molecule type" value="Genomic_DNA"/>
</dbReference>
<name>A0A5D8MCG5_ECOLX</name>
<dbReference type="NCBIfam" id="NF041749">
    <property type="entry name" value="Drt4"/>
    <property type="match status" value="1"/>
</dbReference>
<dbReference type="RefSeq" id="WP_097744096.1">
    <property type="nucleotide sequence ID" value="NZ_JAKGPJ010000331.1"/>
</dbReference>
<dbReference type="Pfam" id="PF00078">
    <property type="entry name" value="RVT_1"/>
    <property type="match status" value="1"/>
</dbReference>
<dbReference type="InterPro" id="IPR000477">
    <property type="entry name" value="RT_dom"/>
</dbReference>
<dbReference type="PROSITE" id="PS50878">
    <property type="entry name" value="RT_POL"/>
    <property type="match status" value="1"/>
</dbReference>
<protein>
    <submittedName>
        <fullName evidence="2">RNA-directed DNA polymerase</fullName>
    </submittedName>
</protein>
<evidence type="ECO:0000313" key="3">
    <source>
        <dbReference type="Proteomes" id="UP000324120"/>
    </source>
</evidence>
<proteinExistence type="predicted"/>
<dbReference type="GO" id="GO:0003964">
    <property type="term" value="F:RNA-directed DNA polymerase activity"/>
    <property type="evidence" value="ECO:0007669"/>
    <property type="project" value="UniProtKB-KW"/>
</dbReference>
<keyword evidence="2" id="KW-0695">RNA-directed DNA polymerase</keyword>
<keyword evidence="2" id="KW-0548">Nucleotidyltransferase</keyword>
<sequence length="536" mass="62261">MIFDEKRHLYEALLRHNYFPNQKGAISEIPPCFSSRTFTPEICELIVSNEPGKRKLQGYDCVEYSSTRYNNFPRVLSLIHPRAYAQLAKHLYESWDEIRKIKENKNSMIKPEMHPDGRLFIMNYEDAETRTVRELNDGFGRRFKVKTDIAGCFNNIYSHSIPWAVVGVNKAKTSMNKHKNSQDVHWSDRLDYYQRQTRRGETHGVPVGPATSSIVCEIILSSIDNILENKGFLFRRYIDDYTCYCKTHDEAKEFLHVLGTELSKLKLSLNLHKTKITSLPSTLNDDWVSLLSINSPSKRVFRNNDSDILSASEVISFLDYAVQLHLTNGGGSILKYAISLIINKVDEASAREMYDYVLNLSWHYPILIPYLDVLHPKININDEVRLKLNEVLNSCIDNKFSDGMAWVLYYCLKYSIDIDSCLISKIFENGDCLSICILDKTGRYDKEIEGFSKNIISLDYLYEVDKYWILFYQRFYSGKGYNPYNDDCCFDIMKTYGVNFMPDDGYQTKAEHYCNIVNSPFLEDDEQVISFNDYCS</sequence>
<dbReference type="Proteomes" id="UP000324120">
    <property type="component" value="Unassembled WGS sequence"/>
</dbReference>
<evidence type="ECO:0000259" key="1">
    <source>
        <dbReference type="PROSITE" id="PS50878"/>
    </source>
</evidence>
<comment type="caution">
    <text evidence="2">The sequence shown here is derived from an EMBL/GenBank/DDBJ whole genome shotgun (WGS) entry which is preliminary data.</text>
</comment>
<evidence type="ECO:0000313" key="2">
    <source>
        <dbReference type="EMBL" id="TZE44742.1"/>
    </source>
</evidence>
<accession>A0A5D8MCG5</accession>
<organism evidence="2 3">
    <name type="scientific">Escherichia coli</name>
    <dbReference type="NCBI Taxonomy" id="562"/>
    <lineage>
        <taxon>Bacteria</taxon>
        <taxon>Pseudomonadati</taxon>
        <taxon>Pseudomonadota</taxon>
        <taxon>Gammaproteobacteria</taxon>
        <taxon>Enterobacterales</taxon>
        <taxon>Enterobacteriaceae</taxon>
        <taxon>Escherichia</taxon>
    </lineage>
</organism>
<feature type="domain" description="Reverse transcriptase" evidence="1">
    <location>
        <begin position="1"/>
        <end position="322"/>
    </location>
</feature>